<reference evidence="1 2" key="1">
    <citation type="submission" date="2013-04" db="EMBL/GenBank/DDBJ databases">
        <title>The Genome Sequence of Parabacteroides gordonii DSM 23371.</title>
        <authorList>
            <consortium name="The Broad Institute Genomics Platform"/>
            <person name="Earl A."/>
            <person name="Ward D."/>
            <person name="Feldgarden M."/>
            <person name="Gevers D."/>
            <person name="Martens E."/>
            <person name="Sakamoto M."/>
            <person name="Benno Y."/>
            <person name="Suzuki N."/>
            <person name="Matsunaga N."/>
            <person name="Koshihara K."/>
            <person name="Seki M."/>
            <person name="Komiya H."/>
            <person name="Walker B."/>
            <person name="Young S."/>
            <person name="Zeng Q."/>
            <person name="Gargeya S."/>
            <person name="Fitzgerald M."/>
            <person name="Haas B."/>
            <person name="Abouelleil A."/>
            <person name="Allen A.W."/>
            <person name="Alvarado L."/>
            <person name="Arachchi H.M."/>
            <person name="Berlin A.M."/>
            <person name="Chapman S.B."/>
            <person name="Gainer-Dewar J."/>
            <person name="Goldberg J."/>
            <person name="Griggs A."/>
            <person name="Gujja S."/>
            <person name="Hansen M."/>
            <person name="Howarth C."/>
            <person name="Imamovic A."/>
            <person name="Ireland A."/>
            <person name="Larimer J."/>
            <person name="McCowan C."/>
            <person name="Murphy C."/>
            <person name="Pearson M."/>
            <person name="Poon T.W."/>
            <person name="Priest M."/>
            <person name="Roberts A."/>
            <person name="Saif S."/>
            <person name="Shea T."/>
            <person name="Sisk P."/>
            <person name="Sykes S."/>
            <person name="Wortman J."/>
            <person name="Nusbaum C."/>
            <person name="Birren B."/>
        </authorList>
    </citation>
    <scope>NUCLEOTIDE SEQUENCE [LARGE SCALE GENOMIC DNA]</scope>
    <source>
        <strain evidence="1 2">MS-1</strain>
    </source>
</reference>
<dbReference type="PATRIC" id="fig|1203610.3.peg.4397"/>
<sequence>MIVLLILPGCGSIRNMSNEDRTGFGAQVGSFVGWLFGGLIGEAINDERGGEIGAFIGTAVGGVAGASIAATANDEVIVERRIPGKYNTSSNVLLPDLHIEDILLEEDSITCNRKIDAGETCRISFVIVNNSFQDALDVIPVVKIKEGEHLELSNPVKIPRISRDECINYEVTVYASPELQTGQAVFSVRLEEGRGNGTEEEIFTAETVGNSDK</sequence>
<dbReference type="STRING" id="1203610.HMPREF1536_04320"/>
<protein>
    <recommendedName>
        <fullName evidence="3">Glycine zipper domain-containing protein</fullName>
    </recommendedName>
</protein>
<gene>
    <name evidence="1" type="ORF">HMPREF1536_04320</name>
</gene>
<dbReference type="EMBL" id="AQHW01000025">
    <property type="protein sequence ID" value="KKB49256.1"/>
    <property type="molecule type" value="Genomic_DNA"/>
</dbReference>
<accession>A0A0F5IUN5</accession>
<keyword evidence="2" id="KW-1185">Reference proteome</keyword>
<proteinExistence type="predicted"/>
<organism evidence="1 2">
    <name type="scientific">Parabacteroides gordonii MS-1 = DSM 23371</name>
    <dbReference type="NCBI Taxonomy" id="1203610"/>
    <lineage>
        <taxon>Bacteria</taxon>
        <taxon>Pseudomonadati</taxon>
        <taxon>Bacteroidota</taxon>
        <taxon>Bacteroidia</taxon>
        <taxon>Bacteroidales</taxon>
        <taxon>Tannerellaceae</taxon>
        <taxon>Parabacteroides</taxon>
    </lineage>
</organism>
<dbReference type="HOGENOM" id="CLU_1293295_0_0_10"/>
<evidence type="ECO:0000313" key="1">
    <source>
        <dbReference type="EMBL" id="KKB49256.1"/>
    </source>
</evidence>
<evidence type="ECO:0008006" key="3">
    <source>
        <dbReference type="Google" id="ProtNLM"/>
    </source>
</evidence>
<dbReference type="AlphaFoldDB" id="A0A0F5IUN5"/>
<name>A0A0F5IUN5_9BACT</name>
<comment type="caution">
    <text evidence="1">The sequence shown here is derived from an EMBL/GenBank/DDBJ whole genome shotgun (WGS) entry which is preliminary data.</text>
</comment>
<dbReference type="Proteomes" id="UP000033035">
    <property type="component" value="Unassembled WGS sequence"/>
</dbReference>
<evidence type="ECO:0000313" key="2">
    <source>
        <dbReference type="Proteomes" id="UP000033035"/>
    </source>
</evidence>